<proteinExistence type="predicted"/>
<evidence type="ECO:0000256" key="1">
    <source>
        <dbReference type="ARBA" id="ARBA00022679"/>
    </source>
</evidence>
<dbReference type="GO" id="GO:0016779">
    <property type="term" value="F:nucleotidyltransferase activity"/>
    <property type="evidence" value="ECO:0007669"/>
    <property type="project" value="UniProtKB-KW"/>
</dbReference>
<keyword evidence="4" id="KW-0548">Nucleotidyltransferase</keyword>
<evidence type="ECO:0000313" key="4">
    <source>
        <dbReference type="EMBL" id="RNF85501.1"/>
    </source>
</evidence>
<protein>
    <submittedName>
        <fullName evidence="4">Molybdenum cofactor guanylyltransferase</fullName>
    </submittedName>
</protein>
<dbReference type="InterPro" id="IPR025877">
    <property type="entry name" value="MobA-like_NTP_Trfase"/>
</dbReference>
<evidence type="ECO:0000259" key="3">
    <source>
        <dbReference type="Pfam" id="PF12804"/>
    </source>
</evidence>
<dbReference type="SUPFAM" id="SSF53448">
    <property type="entry name" value="Nucleotide-diphospho-sugar transferases"/>
    <property type="match status" value="1"/>
</dbReference>
<evidence type="ECO:0000256" key="2">
    <source>
        <dbReference type="ARBA" id="ARBA00022842"/>
    </source>
</evidence>
<dbReference type="GO" id="GO:1902758">
    <property type="term" value="P:bis(molybdopterin guanine dinucleotide)molybdenum biosynthetic process"/>
    <property type="evidence" value="ECO:0007669"/>
    <property type="project" value="TreeGrafter"/>
</dbReference>
<dbReference type="OrthoDB" id="9788394at2"/>
<dbReference type="InterPro" id="IPR029044">
    <property type="entry name" value="Nucleotide-diphossugar_trans"/>
</dbReference>
<dbReference type="Proteomes" id="UP000267049">
    <property type="component" value="Unassembled WGS sequence"/>
</dbReference>
<evidence type="ECO:0000313" key="5">
    <source>
        <dbReference type="Proteomes" id="UP000267049"/>
    </source>
</evidence>
<keyword evidence="5" id="KW-1185">Reference proteome</keyword>
<comment type="caution">
    <text evidence="4">The sequence shown here is derived from an EMBL/GenBank/DDBJ whole genome shotgun (WGS) entry which is preliminary data.</text>
</comment>
<keyword evidence="1 4" id="KW-0808">Transferase</keyword>
<keyword evidence="2" id="KW-0460">Magnesium</keyword>
<feature type="domain" description="MobA-like NTP transferase" evidence="3">
    <location>
        <begin position="13"/>
        <end position="154"/>
    </location>
</feature>
<reference evidence="4 5" key="1">
    <citation type="submission" date="2018-11" db="EMBL/GenBank/DDBJ databases">
        <title>Lysobacter cryohumiis sp. nov., isolated from soil in the Tianshan Mountains, Xinjiang, China.</title>
        <authorList>
            <person name="Luo Y."/>
            <person name="Sheng H."/>
        </authorList>
    </citation>
    <scope>NUCLEOTIDE SEQUENCE [LARGE SCALE GENOMIC DNA]</scope>
    <source>
        <strain evidence="4 5">ZS60</strain>
    </source>
</reference>
<dbReference type="EMBL" id="RIBS01000002">
    <property type="protein sequence ID" value="RNF85501.1"/>
    <property type="molecule type" value="Genomic_DNA"/>
</dbReference>
<sequence length="201" mass="20833">MEPLPAAAITLGILAGGRASRLGGIDKAWLVREGMPQVLRWPRRFADETGAVLVSANRDLDRYRLAGLRAVTDRAGLDLGPIAGLDALASACTSPWLLTVPVDLVGVPDGLLSHLVAGATDDGAAASDDDGPQPLVALWRVAALRDALASAIATRSSAVHLLQASLRLPVVHFAGVRLGNLNTPDDLAAAGVAATDRHHDE</sequence>
<name>A0A3M8SVZ4_9GAMM</name>
<dbReference type="PANTHER" id="PTHR19136">
    <property type="entry name" value="MOLYBDENUM COFACTOR GUANYLYLTRANSFERASE"/>
    <property type="match status" value="1"/>
</dbReference>
<dbReference type="AlphaFoldDB" id="A0A3M8SVZ4"/>
<organism evidence="4 5">
    <name type="scientific">Montanilutibacter psychrotolerans</name>
    <dbReference type="NCBI Taxonomy" id="1327343"/>
    <lineage>
        <taxon>Bacteria</taxon>
        <taxon>Pseudomonadati</taxon>
        <taxon>Pseudomonadota</taxon>
        <taxon>Gammaproteobacteria</taxon>
        <taxon>Lysobacterales</taxon>
        <taxon>Lysobacteraceae</taxon>
        <taxon>Montanilutibacter</taxon>
    </lineage>
</organism>
<gene>
    <name evidence="4" type="ORF">EER27_06295</name>
</gene>
<accession>A0A3M8SVZ4</accession>
<dbReference type="Gene3D" id="3.90.550.10">
    <property type="entry name" value="Spore Coat Polysaccharide Biosynthesis Protein SpsA, Chain A"/>
    <property type="match status" value="1"/>
</dbReference>
<dbReference type="Pfam" id="PF12804">
    <property type="entry name" value="NTP_transf_3"/>
    <property type="match status" value="1"/>
</dbReference>
<dbReference type="PANTHER" id="PTHR19136:SF81">
    <property type="entry name" value="MOLYBDENUM COFACTOR GUANYLYLTRANSFERASE"/>
    <property type="match status" value="1"/>
</dbReference>